<evidence type="ECO:0000259" key="7">
    <source>
        <dbReference type="Pfam" id="PF01494"/>
    </source>
</evidence>
<evidence type="ECO:0000256" key="1">
    <source>
        <dbReference type="ARBA" id="ARBA00007992"/>
    </source>
</evidence>
<dbReference type="GO" id="GO:0004497">
    <property type="term" value="F:monooxygenase activity"/>
    <property type="evidence" value="ECO:0007669"/>
    <property type="project" value="UniProtKB-KW"/>
</dbReference>
<dbReference type="RefSeq" id="XP_058312682.1">
    <property type="nucleotide sequence ID" value="XM_058447271.1"/>
</dbReference>
<evidence type="ECO:0000256" key="5">
    <source>
        <dbReference type="ARBA" id="ARBA00023033"/>
    </source>
</evidence>
<accession>A0A9W9NG38</accession>
<dbReference type="PANTHER" id="PTHR13789:SF306">
    <property type="entry name" value="HYDROXYLASE, PUTATIVE-RELATED"/>
    <property type="match status" value="1"/>
</dbReference>
<dbReference type="GeneID" id="83174571"/>
<dbReference type="PANTHER" id="PTHR13789">
    <property type="entry name" value="MONOOXYGENASE"/>
    <property type="match status" value="1"/>
</dbReference>
<proteinExistence type="inferred from homology"/>
<dbReference type="Proteomes" id="UP001150904">
    <property type="component" value="Unassembled WGS sequence"/>
</dbReference>
<dbReference type="SUPFAM" id="SSF54373">
    <property type="entry name" value="FAD-linked reductases, C-terminal domain"/>
    <property type="match status" value="1"/>
</dbReference>
<dbReference type="EMBL" id="JAPQKR010000004">
    <property type="protein sequence ID" value="KAJ5218109.1"/>
    <property type="molecule type" value="Genomic_DNA"/>
</dbReference>
<dbReference type="InterPro" id="IPR036188">
    <property type="entry name" value="FAD/NAD-bd_sf"/>
</dbReference>
<keyword evidence="2" id="KW-0285">Flavoprotein</keyword>
<keyword evidence="9" id="KW-1185">Reference proteome</keyword>
<keyword evidence="4" id="KW-0560">Oxidoreductase</keyword>
<evidence type="ECO:0000256" key="2">
    <source>
        <dbReference type="ARBA" id="ARBA00022630"/>
    </source>
</evidence>
<comment type="similarity">
    <text evidence="1">Belongs to the paxM FAD-dependent monooxygenase family.</text>
</comment>
<evidence type="ECO:0000256" key="6">
    <source>
        <dbReference type="SAM" id="MobiDB-lite"/>
    </source>
</evidence>
<evidence type="ECO:0000256" key="3">
    <source>
        <dbReference type="ARBA" id="ARBA00022827"/>
    </source>
</evidence>
<dbReference type="Gene3D" id="3.50.50.60">
    <property type="entry name" value="FAD/NAD(P)-binding domain"/>
    <property type="match status" value="1"/>
</dbReference>
<feature type="compositionally biased region" description="Basic and acidic residues" evidence="6">
    <location>
        <begin position="395"/>
        <end position="411"/>
    </location>
</feature>
<feature type="domain" description="FAD-binding" evidence="7">
    <location>
        <begin position="24"/>
        <end position="375"/>
    </location>
</feature>
<evidence type="ECO:0000256" key="4">
    <source>
        <dbReference type="ARBA" id="ARBA00023002"/>
    </source>
</evidence>
<name>A0A9W9NG38_9EURO</name>
<dbReference type="AlphaFoldDB" id="A0A9W9NG38"/>
<evidence type="ECO:0000313" key="9">
    <source>
        <dbReference type="Proteomes" id="UP001150904"/>
    </source>
</evidence>
<gene>
    <name evidence="8" type="ORF">N7498_000208</name>
</gene>
<dbReference type="SUPFAM" id="SSF51905">
    <property type="entry name" value="FAD/NAD(P)-binding domain"/>
    <property type="match status" value="1"/>
</dbReference>
<dbReference type="OrthoDB" id="420606at2759"/>
<reference evidence="8" key="2">
    <citation type="journal article" date="2023" name="IMA Fungus">
        <title>Comparative genomic study of the Penicillium genus elucidates a diverse pangenome and 15 lateral gene transfer events.</title>
        <authorList>
            <person name="Petersen C."/>
            <person name="Sorensen T."/>
            <person name="Nielsen M.R."/>
            <person name="Sondergaard T.E."/>
            <person name="Sorensen J.L."/>
            <person name="Fitzpatrick D.A."/>
            <person name="Frisvad J.C."/>
            <person name="Nielsen K.L."/>
        </authorList>
    </citation>
    <scope>NUCLEOTIDE SEQUENCE</scope>
    <source>
        <strain evidence="8">IBT 15544</strain>
    </source>
</reference>
<keyword evidence="5 8" id="KW-0503">Monooxygenase</keyword>
<dbReference type="InterPro" id="IPR050493">
    <property type="entry name" value="FAD-dep_Monooxygenase_BioMet"/>
</dbReference>
<comment type="caution">
    <text evidence="8">The sequence shown here is derived from an EMBL/GenBank/DDBJ whole genome shotgun (WGS) entry which is preliminary data.</text>
</comment>
<dbReference type="InterPro" id="IPR002938">
    <property type="entry name" value="FAD-bd"/>
</dbReference>
<sequence length="446" mass="49602">MCRANHENTQPNDRLNGSGTALKLDVAIIGAGVGGLSAAIALSRDGHRVTVYESAPELSEIGAGVQMSPNGVSWWLKWGLGKSLLEKSSLPSELNLRRWREGDLISRTQLNPDFEQRFGAPYLVLHRADLHRALYQHALELGVTIKVARRAVDYDFDTPVITLATGEIIQPDLVVAVDGINSFARTQLLGTAEKGGPHRTGVAAYRLMVEVSDLLADPETAWIVHSRDLNLWVGNHCSAMAYMICNGSRLNLVLSHPDERDTSNMSQEELTQEMLSYFYGWDPELMKIVQKKKTIHNWPLFEVDPLDKWVSESGKFILIGDASHAMVPYLSMGVSMAVEDAAALSKALSYATDKQNLKPFLQLVEKTRTSRTRQVQKASLVNGQVLHMCDGPQQEARDAEMRPSVEGKSLDRSPYGINDRATQAWCYGYDVERDIEMTWTSAYGDR</sequence>
<dbReference type="Pfam" id="PF01494">
    <property type="entry name" value="FAD_binding_3"/>
    <property type="match status" value="1"/>
</dbReference>
<evidence type="ECO:0000313" key="8">
    <source>
        <dbReference type="EMBL" id="KAJ5218109.1"/>
    </source>
</evidence>
<feature type="region of interest" description="Disordered" evidence="6">
    <location>
        <begin position="393"/>
        <end position="413"/>
    </location>
</feature>
<dbReference type="PRINTS" id="PR00420">
    <property type="entry name" value="RNGMNOXGNASE"/>
</dbReference>
<reference evidence="8" key="1">
    <citation type="submission" date="2022-12" db="EMBL/GenBank/DDBJ databases">
        <authorList>
            <person name="Petersen C."/>
        </authorList>
    </citation>
    <scope>NUCLEOTIDE SEQUENCE</scope>
    <source>
        <strain evidence="8">IBT 15544</strain>
    </source>
</reference>
<keyword evidence="3" id="KW-0274">FAD</keyword>
<protein>
    <submittedName>
        <fullName evidence="8">Monooxygenase</fullName>
    </submittedName>
</protein>
<organism evidence="8 9">
    <name type="scientific">Penicillium cinerascens</name>
    <dbReference type="NCBI Taxonomy" id="70096"/>
    <lineage>
        <taxon>Eukaryota</taxon>
        <taxon>Fungi</taxon>
        <taxon>Dikarya</taxon>
        <taxon>Ascomycota</taxon>
        <taxon>Pezizomycotina</taxon>
        <taxon>Eurotiomycetes</taxon>
        <taxon>Eurotiomycetidae</taxon>
        <taxon>Eurotiales</taxon>
        <taxon>Aspergillaceae</taxon>
        <taxon>Penicillium</taxon>
    </lineage>
</organism>
<dbReference type="GO" id="GO:0071949">
    <property type="term" value="F:FAD binding"/>
    <property type="evidence" value="ECO:0007669"/>
    <property type="project" value="InterPro"/>
</dbReference>